<accession>A0A2N1N9V9</accession>
<dbReference type="Proteomes" id="UP000233469">
    <property type="component" value="Unassembled WGS sequence"/>
</dbReference>
<evidence type="ECO:0000313" key="1">
    <source>
        <dbReference type="EMBL" id="PKK70725.1"/>
    </source>
</evidence>
<comment type="caution">
    <text evidence="1">The sequence shown here is derived from an EMBL/GenBank/DDBJ whole genome shotgun (WGS) entry which is preliminary data.</text>
</comment>
<sequence length="109" mass="12545">MDYVKLLEEILASGYINVIRFFKRAEFTFSQKRDAEKALFKSLKIIESKGGIHAVTAKRLLCNFDNFINTLSAQQYWSSLNVRAEKIATNTAQIILQEKEPSRNKMLAK</sequence>
<dbReference type="AlphaFoldDB" id="A0A2N1N9V9"/>
<dbReference type="VEuPathDB" id="FungiDB:FUN_015700"/>
<evidence type="ECO:0000313" key="2">
    <source>
        <dbReference type="Proteomes" id="UP000233469"/>
    </source>
</evidence>
<gene>
    <name evidence="1" type="ORF">RhiirC2_745856</name>
</gene>
<name>A0A2N1N9V9_9GLOM</name>
<dbReference type="EMBL" id="LLXL01000584">
    <property type="protein sequence ID" value="PKK70725.1"/>
    <property type="molecule type" value="Genomic_DNA"/>
</dbReference>
<organism evidence="1 2">
    <name type="scientific">Rhizophagus irregularis</name>
    <dbReference type="NCBI Taxonomy" id="588596"/>
    <lineage>
        <taxon>Eukaryota</taxon>
        <taxon>Fungi</taxon>
        <taxon>Fungi incertae sedis</taxon>
        <taxon>Mucoromycota</taxon>
        <taxon>Glomeromycotina</taxon>
        <taxon>Glomeromycetes</taxon>
        <taxon>Glomerales</taxon>
        <taxon>Glomeraceae</taxon>
        <taxon>Rhizophagus</taxon>
    </lineage>
</organism>
<reference evidence="1 2" key="2">
    <citation type="submission" date="2017-10" db="EMBL/GenBank/DDBJ databases">
        <title>Extensive intraspecific genome diversity in a model arbuscular mycorrhizal fungus.</title>
        <authorList>
            <person name="Chen E.C.H."/>
            <person name="Morin E."/>
            <person name="Baudet D."/>
            <person name="Noel J."/>
            <person name="Ndikumana S."/>
            <person name="Charron P."/>
            <person name="St-Onge C."/>
            <person name="Giorgi J."/>
            <person name="Grigoriev I.V."/>
            <person name="Roux C."/>
            <person name="Martin F.M."/>
            <person name="Corradi N."/>
        </authorList>
    </citation>
    <scope>NUCLEOTIDE SEQUENCE [LARGE SCALE GENOMIC DNA]</scope>
    <source>
        <strain evidence="1 2">C2</strain>
    </source>
</reference>
<reference evidence="1 2" key="1">
    <citation type="submission" date="2016-04" db="EMBL/GenBank/DDBJ databases">
        <title>Genome analyses suggest a sexual origin of heterokaryosis in a supposedly ancient asexual fungus.</title>
        <authorList>
            <person name="Ropars J."/>
            <person name="Sedzielewska K."/>
            <person name="Noel J."/>
            <person name="Charron P."/>
            <person name="Farinelli L."/>
            <person name="Marton T."/>
            <person name="Kruger M."/>
            <person name="Pelin A."/>
            <person name="Brachmann A."/>
            <person name="Corradi N."/>
        </authorList>
    </citation>
    <scope>NUCLEOTIDE SEQUENCE [LARGE SCALE GENOMIC DNA]</scope>
    <source>
        <strain evidence="1 2">C2</strain>
    </source>
</reference>
<proteinExistence type="predicted"/>
<dbReference type="VEuPathDB" id="FungiDB:RhiirFUN_013695"/>
<protein>
    <submittedName>
        <fullName evidence="1">Uncharacterized protein</fullName>
    </submittedName>
</protein>